<dbReference type="SUPFAM" id="SSF101898">
    <property type="entry name" value="NHL repeat"/>
    <property type="match status" value="1"/>
</dbReference>
<dbReference type="STRING" id="363999.A0A439CXC1"/>
<evidence type="ECO:0000313" key="2">
    <source>
        <dbReference type="Proteomes" id="UP000286045"/>
    </source>
</evidence>
<dbReference type="InterPro" id="IPR050778">
    <property type="entry name" value="Cueball_EGF_LRP_Nidogen"/>
</dbReference>
<name>A0A439CXC1_9PEZI</name>
<dbReference type="PANTHER" id="PTHR46513">
    <property type="entry name" value="VITELLOGENIN RECEPTOR-LIKE PROTEIN-RELATED-RELATED"/>
    <property type="match status" value="1"/>
</dbReference>
<dbReference type="InterPro" id="IPR000033">
    <property type="entry name" value="LDLR_classB_rpt"/>
</dbReference>
<dbReference type="EMBL" id="RYZI01000301">
    <property type="protein sequence ID" value="RWA06864.1"/>
    <property type="molecule type" value="Genomic_DNA"/>
</dbReference>
<dbReference type="AlphaFoldDB" id="A0A439CXC1"/>
<dbReference type="PANTHER" id="PTHR46513:SF41">
    <property type="entry name" value="LOW-DENSITY LIPOPROTEIN RECEPTOR-RELATED PROTEIN"/>
    <property type="match status" value="1"/>
</dbReference>
<evidence type="ECO:0000313" key="1">
    <source>
        <dbReference type="EMBL" id="RWA06864.1"/>
    </source>
</evidence>
<dbReference type="InterPro" id="IPR011042">
    <property type="entry name" value="6-blade_b-propeller_TolB-like"/>
</dbReference>
<sequence>MDEPRDPLLCFVDMGFGADDITTVAHAGRILIGTPTEQTLRTLAADQSLPDGIDYSAATGQVFWSNMGMPLSIPNGAVFSCDLSGSARRTILSPGVVHTPKQLLVDDRNSKLYMCDREGLRVLRCNLDGTNLEILIKTGDFSRVEERSDATRWCVGVSLSHATGKMYWTQKGPSKGGRGRIFRANINFLPGEDAGNRTDIECVLHNLPEPINLDIDEGSGKLFWTDRGELPLGNSINVVSLDQLSAIEQDSCPPSWPGKNYEVLVRNMHEAIGIKLDLRNKYIYATNLGGTVCRFDLDGRNKTTLYENKGTFAGITLAYV</sequence>
<comment type="caution">
    <text evidence="1">The sequence shown here is derived from an EMBL/GenBank/DDBJ whole genome shotgun (WGS) entry which is preliminary data.</text>
</comment>
<evidence type="ECO:0008006" key="3">
    <source>
        <dbReference type="Google" id="ProtNLM"/>
    </source>
</evidence>
<dbReference type="Proteomes" id="UP000286045">
    <property type="component" value="Unassembled WGS sequence"/>
</dbReference>
<organism evidence="1 2">
    <name type="scientific">Xylaria grammica</name>
    <dbReference type="NCBI Taxonomy" id="363999"/>
    <lineage>
        <taxon>Eukaryota</taxon>
        <taxon>Fungi</taxon>
        <taxon>Dikarya</taxon>
        <taxon>Ascomycota</taxon>
        <taxon>Pezizomycotina</taxon>
        <taxon>Sordariomycetes</taxon>
        <taxon>Xylariomycetidae</taxon>
        <taxon>Xylariales</taxon>
        <taxon>Xylariaceae</taxon>
        <taxon>Xylaria</taxon>
    </lineage>
</organism>
<dbReference type="Gene3D" id="2.120.10.30">
    <property type="entry name" value="TolB, C-terminal domain"/>
    <property type="match status" value="2"/>
</dbReference>
<accession>A0A439CXC1</accession>
<gene>
    <name evidence="1" type="ORF">EKO27_g8242</name>
</gene>
<keyword evidence="2" id="KW-1185">Reference proteome</keyword>
<dbReference type="SMART" id="SM00135">
    <property type="entry name" value="LY"/>
    <property type="match status" value="4"/>
</dbReference>
<protein>
    <recommendedName>
        <fullName evidence="3">YWTD domain-containing protein</fullName>
    </recommendedName>
</protein>
<proteinExistence type="predicted"/>
<reference evidence="1 2" key="1">
    <citation type="submission" date="2018-12" db="EMBL/GenBank/DDBJ databases">
        <title>Draft genome sequence of Xylaria grammica IHI A82.</title>
        <authorList>
            <person name="Buettner E."/>
            <person name="Kellner H."/>
        </authorList>
    </citation>
    <scope>NUCLEOTIDE SEQUENCE [LARGE SCALE GENOMIC DNA]</scope>
    <source>
        <strain evidence="1 2">IHI A82</strain>
    </source>
</reference>